<feature type="region of interest" description="Disordered" evidence="1">
    <location>
        <begin position="28"/>
        <end position="72"/>
    </location>
</feature>
<dbReference type="EMBL" id="KV426411">
    <property type="protein sequence ID" value="KZV81163.1"/>
    <property type="molecule type" value="Genomic_DNA"/>
</dbReference>
<feature type="compositionally biased region" description="Low complexity" evidence="1">
    <location>
        <begin position="452"/>
        <end position="481"/>
    </location>
</feature>
<dbReference type="Proteomes" id="UP000077266">
    <property type="component" value="Unassembled WGS sequence"/>
</dbReference>
<proteinExistence type="predicted"/>
<feature type="signal peptide" evidence="2">
    <location>
        <begin position="1"/>
        <end position="27"/>
    </location>
</feature>
<dbReference type="AlphaFoldDB" id="A0A165BSG1"/>
<feature type="compositionally biased region" description="Basic and acidic residues" evidence="1">
    <location>
        <begin position="63"/>
        <end position="72"/>
    </location>
</feature>
<organism evidence="3 4">
    <name type="scientific">Exidia glandulosa HHB12029</name>
    <dbReference type="NCBI Taxonomy" id="1314781"/>
    <lineage>
        <taxon>Eukaryota</taxon>
        <taxon>Fungi</taxon>
        <taxon>Dikarya</taxon>
        <taxon>Basidiomycota</taxon>
        <taxon>Agaricomycotina</taxon>
        <taxon>Agaricomycetes</taxon>
        <taxon>Auriculariales</taxon>
        <taxon>Exidiaceae</taxon>
        <taxon>Exidia</taxon>
    </lineage>
</organism>
<gene>
    <name evidence="3" type="ORF">EXIGLDRAFT_780015</name>
</gene>
<dbReference type="InParanoid" id="A0A165BSG1"/>
<feature type="compositionally biased region" description="Pro residues" evidence="1">
    <location>
        <begin position="47"/>
        <end position="56"/>
    </location>
</feature>
<protein>
    <submittedName>
        <fullName evidence="3">Uncharacterized protein</fullName>
    </submittedName>
</protein>
<keyword evidence="2" id="KW-0732">Signal</keyword>
<evidence type="ECO:0000256" key="2">
    <source>
        <dbReference type="SAM" id="SignalP"/>
    </source>
</evidence>
<feature type="compositionally biased region" description="Basic and acidic residues" evidence="1">
    <location>
        <begin position="354"/>
        <end position="363"/>
    </location>
</feature>
<feature type="chain" id="PRO_5007855769" evidence="2">
    <location>
        <begin position="28"/>
        <end position="753"/>
    </location>
</feature>
<reference evidence="3 4" key="1">
    <citation type="journal article" date="2016" name="Mol. Biol. Evol.">
        <title>Comparative Genomics of Early-Diverging Mushroom-Forming Fungi Provides Insights into the Origins of Lignocellulose Decay Capabilities.</title>
        <authorList>
            <person name="Nagy L.G."/>
            <person name="Riley R."/>
            <person name="Tritt A."/>
            <person name="Adam C."/>
            <person name="Daum C."/>
            <person name="Floudas D."/>
            <person name="Sun H."/>
            <person name="Yadav J.S."/>
            <person name="Pangilinan J."/>
            <person name="Larsson K.H."/>
            <person name="Matsuura K."/>
            <person name="Barry K."/>
            <person name="Labutti K."/>
            <person name="Kuo R."/>
            <person name="Ohm R.A."/>
            <person name="Bhattacharya S.S."/>
            <person name="Shirouzu T."/>
            <person name="Yoshinaga Y."/>
            <person name="Martin F.M."/>
            <person name="Grigoriev I.V."/>
            <person name="Hibbett D.S."/>
        </authorList>
    </citation>
    <scope>NUCLEOTIDE SEQUENCE [LARGE SCALE GENOMIC DNA]</scope>
    <source>
        <strain evidence="3 4">HHB12029</strain>
    </source>
</reference>
<dbReference type="STRING" id="1314781.A0A165BSG1"/>
<accession>A0A165BSG1</accession>
<evidence type="ECO:0000313" key="4">
    <source>
        <dbReference type="Proteomes" id="UP000077266"/>
    </source>
</evidence>
<sequence length="753" mass="84040">MAWLARAPRATPLILLLLFLLLTTTTAATDDAPEPDDGPDRNEDAPPRPMTPPGPEPAHARRQVREHQVDADDGLHQQQSWMLSEYAPFAIFPDVARFYVRRWTSATTSWISPNCPASSLPSPPSRIGPSACACPGSSGEPESVYGQMEIEHLWTWCADWRDLVGRETGFQRLFIPDIWNGQGPCPRFTQTSVLHRMPNQVVQAGNWFRIDPRPRAMMEDQEDIDNTLIPSLFRGNQANRLPELDRAVFQGAPSLQLLTEAWASWVQSVLERRGYIVMELVWNLAHSWLSVGRPDLWERLRNMRYFGASPLGAWFDRTLESAGTIRRLIRLGVPVYYRWDDGEHGGYPELADLRPRAPPRDEAQGVVMPPLSPHRPGHHAERFYHRYSHRSPVRSAFATTLDGRPLHVSREEMAYLTDNDPAARPPPLRFQDTQGSSPVPGPSRRRARSTRRASQASSASRPDLDSSSQASGASKKGSLASRLSSPPPNTRSPVPDATHTADNDDASWEFVFGETHERALRAYEADAHAGLLPHHEDRVAFAIQHGMAFNTGRERVIEAVDGMDTDNDADVDILMTAEVEVHNVEPSLAIAETTPLADRYTTWEAGARAILARPHGRAAIMRGGLIARIAVELGMTERAVMFGPSANAFDIPNDHAIQAPGGRTLIDDYLSDSEVAIILGQVGFRGDSLWPDEATFRSNGWEGVWTGWHEAWFTETLALLRNPEVCPTSRRDQWRSTMRHLRYKSSTAPSNNA</sequence>
<keyword evidence="4" id="KW-1185">Reference proteome</keyword>
<dbReference type="OrthoDB" id="3270336at2759"/>
<name>A0A165BSG1_EXIGL</name>
<evidence type="ECO:0000313" key="3">
    <source>
        <dbReference type="EMBL" id="KZV81163.1"/>
    </source>
</evidence>
<evidence type="ECO:0000256" key="1">
    <source>
        <dbReference type="SAM" id="MobiDB-lite"/>
    </source>
</evidence>
<feature type="region of interest" description="Disordered" evidence="1">
    <location>
        <begin position="418"/>
        <end position="505"/>
    </location>
</feature>
<feature type="region of interest" description="Disordered" evidence="1">
    <location>
        <begin position="354"/>
        <end position="378"/>
    </location>
</feature>